<keyword evidence="1" id="KW-0175">Coiled coil</keyword>
<proteinExistence type="predicted"/>
<gene>
    <name evidence="2" type="ORF">METZ01_LOCUS331100</name>
</gene>
<reference evidence="2" key="1">
    <citation type="submission" date="2018-05" db="EMBL/GenBank/DDBJ databases">
        <authorList>
            <person name="Lanie J.A."/>
            <person name="Ng W.-L."/>
            <person name="Kazmierczak K.M."/>
            <person name="Andrzejewski T.M."/>
            <person name="Davidsen T.M."/>
            <person name="Wayne K.J."/>
            <person name="Tettelin H."/>
            <person name="Glass J.I."/>
            <person name="Rusch D."/>
            <person name="Podicherti R."/>
            <person name="Tsui H.-C.T."/>
            <person name="Winkler M.E."/>
        </authorList>
    </citation>
    <scope>NUCLEOTIDE SEQUENCE</scope>
</reference>
<accession>A0A382PYH9</accession>
<evidence type="ECO:0000256" key="1">
    <source>
        <dbReference type="SAM" id="Coils"/>
    </source>
</evidence>
<evidence type="ECO:0008006" key="3">
    <source>
        <dbReference type="Google" id="ProtNLM"/>
    </source>
</evidence>
<name>A0A382PYH9_9ZZZZ</name>
<sequence length="119" mass="13771">MPRNRKKQDSALSVGSWIKAALFCLLLGGTAMGYVWQKSQIHQLGSSVRKKEVRLEMLESDNERWQQLRAEMRSTQKLYERVRKLGLGLTMPQPEQVLRLSDLPLDAKELKQSEPGEYR</sequence>
<dbReference type="AlphaFoldDB" id="A0A382PYH9"/>
<evidence type="ECO:0000313" key="2">
    <source>
        <dbReference type="EMBL" id="SVC78246.1"/>
    </source>
</evidence>
<feature type="non-terminal residue" evidence="2">
    <location>
        <position position="119"/>
    </location>
</feature>
<feature type="coiled-coil region" evidence="1">
    <location>
        <begin position="48"/>
        <end position="75"/>
    </location>
</feature>
<organism evidence="2">
    <name type="scientific">marine metagenome</name>
    <dbReference type="NCBI Taxonomy" id="408172"/>
    <lineage>
        <taxon>unclassified sequences</taxon>
        <taxon>metagenomes</taxon>
        <taxon>ecological metagenomes</taxon>
    </lineage>
</organism>
<protein>
    <recommendedName>
        <fullName evidence="3">Cell division protein FtsL</fullName>
    </recommendedName>
</protein>
<dbReference type="EMBL" id="UINC01110619">
    <property type="protein sequence ID" value="SVC78246.1"/>
    <property type="molecule type" value="Genomic_DNA"/>
</dbReference>